<dbReference type="InterPro" id="IPR003010">
    <property type="entry name" value="C-N_Hydrolase"/>
</dbReference>
<feature type="binding site" evidence="7">
    <location>
        <begin position="492"/>
        <end position="495"/>
    </location>
    <ligand>
        <name>deamido-NAD(+)</name>
        <dbReference type="ChEBI" id="CHEBI:58437"/>
        <note>ligand shared between two neighboring subunits</note>
    </ligand>
</feature>
<proteinExistence type="inferred from homology"/>
<name>A0A2Z2P5P7_9GAMM</name>
<feature type="binding site" evidence="7">
    <location>
        <position position="197"/>
    </location>
    <ligand>
        <name>L-glutamine</name>
        <dbReference type="ChEBI" id="CHEBI:58359"/>
    </ligand>
</feature>
<feature type="binding site" evidence="7">
    <location>
        <position position="120"/>
    </location>
    <ligand>
        <name>L-glutamine</name>
        <dbReference type="ChEBI" id="CHEBI:58359"/>
    </ligand>
</feature>
<dbReference type="Gene3D" id="3.40.50.620">
    <property type="entry name" value="HUPs"/>
    <property type="match status" value="1"/>
</dbReference>
<dbReference type="Gene3D" id="1.10.10.1140">
    <property type="entry name" value="Glutamine-dependent NAD+ synthetase, C-terminal domain"/>
    <property type="match status" value="1"/>
</dbReference>
<dbReference type="GO" id="GO:0004359">
    <property type="term" value="F:glutaminase activity"/>
    <property type="evidence" value="ECO:0007669"/>
    <property type="project" value="InterPro"/>
</dbReference>
<dbReference type="InterPro" id="IPR036526">
    <property type="entry name" value="C-N_Hydrolase_sf"/>
</dbReference>
<dbReference type="PANTHER" id="PTHR23090:SF9">
    <property type="entry name" value="GLUTAMINE-DEPENDENT NAD(+) SYNTHETASE"/>
    <property type="match status" value="1"/>
</dbReference>
<dbReference type="GO" id="GO:0005524">
    <property type="term" value="F:ATP binding"/>
    <property type="evidence" value="ECO:0007669"/>
    <property type="project" value="UniProtKB-UniRule"/>
</dbReference>
<dbReference type="CDD" id="cd07570">
    <property type="entry name" value="GAT_Gln-NAD-synth"/>
    <property type="match status" value="1"/>
</dbReference>
<feature type="binding site" evidence="7">
    <location>
        <position position="203"/>
    </location>
    <ligand>
        <name>L-glutamine</name>
        <dbReference type="ChEBI" id="CHEBI:58359"/>
    </ligand>
</feature>
<feature type="binding site" evidence="7">
    <location>
        <begin position="354"/>
        <end position="361"/>
    </location>
    <ligand>
        <name>ATP</name>
        <dbReference type="ChEBI" id="CHEBI:30616"/>
    </ligand>
</feature>
<dbReference type="EMBL" id="CP018632">
    <property type="protein sequence ID" value="ASJ76027.1"/>
    <property type="molecule type" value="Genomic_DNA"/>
</dbReference>
<dbReference type="Pfam" id="PF00795">
    <property type="entry name" value="CN_hydrolase"/>
    <property type="match status" value="1"/>
</dbReference>
<dbReference type="InterPro" id="IPR022310">
    <property type="entry name" value="NAD/GMP_synthase"/>
</dbReference>
<dbReference type="RefSeq" id="WP_088920852.1">
    <property type="nucleotide sequence ID" value="NZ_CP018632.1"/>
</dbReference>
<dbReference type="GO" id="GO:0003952">
    <property type="term" value="F:NAD+ synthase (glutamine-hydrolyzing) activity"/>
    <property type="evidence" value="ECO:0007669"/>
    <property type="project" value="UniProtKB-UniRule"/>
</dbReference>
<dbReference type="InterPro" id="IPR041856">
    <property type="entry name" value="NAD+_synth_C"/>
</dbReference>
<sequence>MKGYARIAAAIPAAAVADVTANRERTLTLWREADMGCANVVVFPELGLSGYSIRDLCMNTTLLDACEDSLSQLIEAGESFEPVAIVGLPLRFNHGLYNCAALIHHGKLLGVVPKAYLPNYREFEEARWFRSGFDLPPGATITVGKHKAPFGLDLLFNSSLPELMLGVEVCEDNWVQVPPSSFQVSAGASVICNLSASNFTIGKAELRRLLARSTSDRGKCAYVYVAAGPGESSTDVSFDADAFICENGNVLVESHRFQRTGQLIVQDIDLELLAFERRSTGTFGDCARENQRPMRTIDFKSTVPQGMVRHVSRTPFLPRDPATLANRCWEMFEIQSNALATRMAAIGKPKLVLGVSGGLDSSHAALVAAAALDLRGQPRTDLLCVTLPGFGTSDGTRDNAEALSHALGASFSQVSISDASRTVLEAIKHPATQNVDTVEQLIEQLRTHPELGDVTLENVQARLRTLLLMTMANQNGGLVVGTGDLSEKALGWSTYAGDHIAMYDVNAGVPKTLIQFVIRWVANERASTWSDSESLRTTLFAILDTPISPELLPASAEGQISQLTEEKIGPYELHDFFLYHFVRHGARPSRILDLARVAFNESQYNDETLKKWLSVFIKRFFTHQFKRSCTADGPKVGNVALSPRGDWRMPSDAKPDTWLEDIANWHASPTVAKDSGGRPLY</sequence>
<evidence type="ECO:0000256" key="3">
    <source>
        <dbReference type="ARBA" id="ARBA00022598"/>
    </source>
</evidence>
<dbReference type="NCBIfam" id="NF002730">
    <property type="entry name" value="PRK02628.1"/>
    <property type="match status" value="1"/>
</dbReference>
<accession>A0A2Z2P5P7</accession>
<dbReference type="GO" id="GO:0005737">
    <property type="term" value="C:cytoplasm"/>
    <property type="evidence" value="ECO:0007669"/>
    <property type="project" value="InterPro"/>
</dbReference>
<evidence type="ECO:0000256" key="4">
    <source>
        <dbReference type="ARBA" id="ARBA00022741"/>
    </source>
</evidence>
<dbReference type="Pfam" id="PF02540">
    <property type="entry name" value="NAD_synthase"/>
    <property type="match status" value="1"/>
</dbReference>
<keyword evidence="5 7" id="KW-0067">ATP-binding</keyword>
<dbReference type="InterPro" id="IPR003694">
    <property type="entry name" value="NAD_synthase"/>
</dbReference>
<protein>
    <recommendedName>
        <fullName evidence="7 8">Glutamine-dependent NAD(+) synthetase</fullName>
        <ecNumber evidence="7 8">6.3.5.1</ecNumber>
    </recommendedName>
    <alternativeName>
        <fullName evidence="7 8">NAD(+) synthase [glutamine-hydrolyzing]</fullName>
    </alternativeName>
</protein>
<evidence type="ECO:0000256" key="6">
    <source>
        <dbReference type="ARBA" id="ARBA00023027"/>
    </source>
</evidence>
<dbReference type="CDD" id="cd00553">
    <property type="entry name" value="NAD_synthase"/>
    <property type="match status" value="1"/>
</dbReference>
<dbReference type="EC" id="6.3.5.1" evidence="7 8"/>
<dbReference type="KEGG" id="gai:IMCC3135_29890"/>
<dbReference type="InterPro" id="IPR014445">
    <property type="entry name" value="Gln-dep_NAD_synthase"/>
</dbReference>
<feature type="binding site" evidence="7">
    <location>
        <position position="482"/>
    </location>
    <ligand>
        <name>ATP</name>
        <dbReference type="ChEBI" id="CHEBI:30616"/>
    </ligand>
</feature>
<dbReference type="UniPathway" id="UPA00253">
    <property type="reaction ID" value="UER00334"/>
</dbReference>
<dbReference type="GO" id="GO:0008795">
    <property type="term" value="F:NAD+ synthase activity"/>
    <property type="evidence" value="ECO:0007669"/>
    <property type="project" value="UniProtKB-UniRule"/>
</dbReference>
<gene>
    <name evidence="10" type="primary">nadE_2</name>
    <name evidence="7" type="synonym">nadE</name>
    <name evidence="10" type="ORF">IMCC3135_29890</name>
</gene>
<evidence type="ECO:0000313" key="11">
    <source>
        <dbReference type="Proteomes" id="UP000250079"/>
    </source>
</evidence>
<evidence type="ECO:0000313" key="10">
    <source>
        <dbReference type="EMBL" id="ASJ76027.1"/>
    </source>
</evidence>
<dbReference type="GO" id="GO:0009435">
    <property type="term" value="P:NAD+ biosynthetic process"/>
    <property type="evidence" value="ECO:0007669"/>
    <property type="project" value="UniProtKB-UniRule"/>
</dbReference>
<dbReference type="SUPFAM" id="SSF52402">
    <property type="entry name" value="Adenine nucleotide alpha hydrolases-like"/>
    <property type="match status" value="1"/>
</dbReference>
<comment type="pathway">
    <text evidence="1 7 8">Cofactor biosynthesis; NAD(+) biosynthesis; NAD(+) from deamido-NAD(+) (L-Gln route): step 1/1.</text>
</comment>
<reference evidence="10 11" key="1">
    <citation type="submission" date="2016-12" db="EMBL/GenBank/DDBJ databases">
        <authorList>
            <person name="Song W.-J."/>
            <person name="Kurnit D.M."/>
        </authorList>
    </citation>
    <scope>NUCLEOTIDE SEQUENCE [LARGE SCALE GENOMIC DNA]</scope>
    <source>
        <strain evidence="10 11">IMCC3135</strain>
    </source>
</reference>
<dbReference type="Proteomes" id="UP000250079">
    <property type="component" value="Chromosome"/>
</dbReference>
<dbReference type="PANTHER" id="PTHR23090">
    <property type="entry name" value="NH 3 /GLUTAMINE-DEPENDENT NAD + SYNTHETASE"/>
    <property type="match status" value="1"/>
</dbReference>
<evidence type="ECO:0000256" key="1">
    <source>
        <dbReference type="ARBA" id="ARBA00005188"/>
    </source>
</evidence>
<feature type="binding site" evidence="7">
    <location>
        <position position="626"/>
    </location>
    <ligand>
        <name>deamido-NAD(+)</name>
        <dbReference type="ChEBI" id="CHEBI:58437"/>
        <note>ligand shared between two neighboring subunits</note>
    </ligand>
</feature>
<feature type="binding site" evidence="7">
    <location>
        <position position="458"/>
    </location>
    <ligand>
        <name>deamido-NAD(+)</name>
        <dbReference type="ChEBI" id="CHEBI:58437"/>
        <note>ligand shared between two neighboring subunits</note>
    </ligand>
</feature>
<comment type="function">
    <text evidence="7">Catalyzes the ATP-dependent amidation of deamido-NAD to form NAD. Uses L-glutamine as a nitrogen source.</text>
</comment>
<dbReference type="Gene3D" id="3.60.110.10">
    <property type="entry name" value="Carbon-nitrogen hydrolase"/>
    <property type="match status" value="1"/>
</dbReference>
<feature type="binding site" evidence="7">
    <location>
        <position position="487"/>
    </location>
    <ligand>
        <name>deamido-NAD(+)</name>
        <dbReference type="ChEBI" id="CHEBI:58437"/>
        <note>ligand shared between two neighboring subunits</note>
    </ligand>
</feature>
<dbReference type="SUPFAM" id="SSF56317">
    <property type="entry name" value="Carbon-nitrogen hydrolase"/>
    <property type="match status" value="1"/>
</dbReference>
<keyword evidence="3 7" id="KW-0436">Ligase</keyword>
<dbReference type="HAMAP" id="MF_02090">
    <property type="entry name" value="NadE_glutamine_dep"/>
    <property type="match status" value="1"/>
</dbReference>
<keyword evidence="4 7" id="KW-0547">Nucleotide-binding</keyword>
<keyword evidence="6 7" id="KW-0520">NAD</keyword>
<dbReference type="PIRSF" id="PIRSF006630">
    <property type="entry name" value="NADS_GAT"/>
    <property type="match status" value="1"/>
</dbReference>
<evidence type="ECO:0000256" key="8">
    <source>
        <dbReference type="PIRNR" id="PIRNR006630"/>
    </source>
</evidence>
<dbReference type="AlphaFoldDB" id="A0A2Z2P5P7"/>
<evidence type="ECO:0000256" key="7">
    <source>
        <dbReference type="HAMAP-Rule" id="MF_02090"/>
    </source>
</evidence>
<evidence type="ECO:0000259" key="9">
    <source>
        <dbReference type="PROSITE" id="PS50263"/>
    </source>
</evidence>
<dbReference type="InterPro" id="IPR014729">
    <property type="entry name" value="Rossmann-like_a/b/a_fold"/>
</dbReference>
<keyword evidence="11" id="KW-1185">Reference proteome</keyword>
<feature type="active site" description="Proton acceptor; for glutaminase activity" evidence="7">
    <location>
        <position position="45"/>
    </location>
</feature>
<dbReference type="PROSITE" id="PS50263">
    <property type="entry name" value="CN_HYDROLASE"/>
    <property type="match status" value="1"/>
</dbReference>
<comment type="catalytic activity">
    <reaction evidence="7 8">
        <text>deamido-NAD(+) + L-glutamine + ATP + H2O = L-glutamate + AMP + diphosphate + NAD(+) + H(+)</text>
        <dbReference type="Rhea" id="RHEA:24384"/>
        <dbReference type="ChEBI" id="CHEBI:15377"/>
        <dbReference type="ChEBI" id="CHEBI:15378"/>
        <dbReference type="ChEBI" id="CHEBI:29985"/>
        <dbReference type="ChEBI" id="CHEBI:30616"/>
        <dbReference type="ChEBI" id="CHEBI:33019"/>
        <dbReference type="ChEBI" id="CHEBI:57540"/>
        <dbReference type="ChEBI" id="CHEBI:58359"/>
        <dbReference type="ChEBI" id="CHEBI:58437"/>
        <dbReference type="ChEBI" id="CHEBI:456215"/>
        <dbReference type="EC" id="6.3.5.1"/>
    </reaction>
</comment>
<feature type="active site" description="For glutaminase activity" evidence="7">
    <location>
        <position position="114"/>
    </location>
</feature>
<evidence type="ECO:0000256" key="5">
    <source>
        <dbReference type="ARBA" id="ARBA00022840"/>
    </source>
</evidence>
<dbReference type="OrthoDB" id="9760188at2"/>
<feature type="active site" description="Nucleophile; for glutaminase activity" evidence="7">
    <location>
        <position position="170"/>
    </location>
</feature>
<evidence type="ECO:0000256" key="2">
    <source>
        <dbReference type="ARBA" id="ARBA00007145"/>
    </source>
</evidence>
<comment type="similarity">
    <text evidence="2 7 8">In the C-terminal section; belongs to the NAD synthetase family.</text>
</comment>
<organism evidence="10 11">
    <name type="scientific">Granulosicoccus antarcticus IMCC3135</name>
    <dbReference type="NCBI Taxonomy" id="1192854"/>
    <lineage>
        <taxon>Bacteria</taxon>
        <taxon>Pseudomonadati</taxon>
        <taxon>Pseudomonadota</taxon>
        <taxon>Gammaproteobacteria</taxon>
        <taxon>Chromatiales</taxon>
        <taxon>Granulosicoccaceae</taxon>
        <taxon>Granulosicoccus</taxon>
    </lineage>
</organism>
<feature type="domain" description="CN hydrolase" evidence="9">
    <location>
        <begin position="5"/>
        <end position="270"/>
    </location>
</feature>